<feature type="domain" description="L-Lysine epsilon oxidase N-terminal" evidence="2">
    <location>
        <begin position="35"/>
        <end position="197"/>
    </location>
</feature>
<sequence>MRRPAGGPGFSHRSSTRSRPSAPPPCSPARWQPRRRAATAIYGYTADGRVVRELTTADPEVRIEWAVHVANRKAAWYQFRLALDIPAMAGKSVARRNKGVDRRKLVIDPGRKVLDAASTATVDFSGGRFLDALDVPLGSMHTDAQGRLVVLGGRGHSAAPFNAPLASFGNNDGWCDDTSDGPVTATLTLAGHAATANRPHAATPAAPAGPPTRSCLDGSWRRVTRP</sequence>
<name>A0A937JNI9_9ACTN</name>
<dbReference type="EMBL" id="JAERRK010000004">
    <property type="protein sequence ID" value="MBL1082452.1"/>
    <property type="molecule type" value="Genomic_DNA"/>
</dbReference>
<evidence type="ECO:0000259" key="2">
    <source>
        <dbReference type="Pfam" id="PF17990"/>
    </source>
</evidence>
<proteinExistence type="predicted"/>
<protein>
    <submittedName>
        <fullName evidence="3">LodA/GoxA family CTQ-dependent oxidase</fullName>
    </submittedName>
</protein>
<organism evidence="3 4">
    <name type="scientific">Streptomyces actinomycinicus</name>
    <dbReference type="NCBI Taxonomy" id="1695166"/>
    <lineage>
        <taxon>Bacteria</taxon>
        <taxon>Bacillati</taxon>
        <taxon>Actinomycetota</taxon>
        <taxon>Actinomycetes</taxon>
        <taxon>Kitasatosporales</taxon>
        <taxon>Streptomycetaceae</taxon>
        <taxon>Streptomyces</taxon>
    </lineage>
</organism>
<feature type="region of interest" description="Disordered" evidence="1">
    <location>
        <begin position="195"/>
        <end position="226"/>
    </location>
</feature>
<evidence type="ECO:0000256" key="1">
    <source>
        <dbReference type="SAM" id="MobiDB-lite"/>
    </source>
</evidence>
<dbReference type="Pfam" id="PF17990">
    <property type="entry name" value="LodA_N"/>
    <property type="match status" value="1"/>
</dbReference>
<feature type="region of interest" description="Disordered" evidence="1">
    <location>
        <begin position="1"/>
        <end position="32"/>
    </location>
</feature>
<dbReference type="AlphaFoldDB" id="A0A937JNI9"/>
<comment type="caution">
    <text evidence="3">The sequence shown here is derived from an EMBL/GenBank/DDBJ whole genome shotgun (WGS) entry which is preliminary data.</text>
</comment>
<reference evidence="3" key="1">
    <citation type="submission" date="2021-01" db="EMBL/GenBank/DDBJ databases">
        <title>WGS of actinomycetes isolated from Thailand.</title>
        <authorList>
            <person name="Thawai C."/>
        </authorList>
    </citation>
    <scope>NUCLEOTIDE SEQUENCE</scope>
    <source>
        <strain evidence="3">RCU-197</strain>
    </source>
</reference>
<evidence type="ECO:0000313" key="4">
    <source>
        <dbReference type="Proteomes" id="UP000661858"/>
    </source>
</evidence>
<gene>
    <name evidence="3" type="ORF">JK359_10735</name>
</gene>
<accession>A0A937JNI9</accession>
<dbReference type="Proteomes" id="UP000661858">
    <property type="component" value="Unassembled WGS sequence"/>
</dbReference>
<feature type="compositionally biased region" description="Low complexity" evidence="1">
    <location>
        <begin position="195"/>
        <end position="206"/>
    </location>
</feature>
<evidence type="ECO:0000313" key="3">
    <source>
        <dbReference type="EMBL" id="MBL1082452.1"/>
    </source>
</evidence>
<dbReference type="InterPro" id="IPR041168">
    <property type="entry name" value="LodA_N"/>
</dbReference>
<keyword evidence="4" id="KW-1185">Reference proteome</keyword>